<organism evidence="2 3">
    <name type="scientific">Thelephora terrestris</name>
    <dbReference type="NCBI Taxonomy" id="56493"/>
    <lineage>
        <taxon>Eukaryota</taxon>
        <taxon>Fungi</taxon>
        <taxon>Dikarya</taxon>
        <taxon>Basidiomycota</taxon>
        <taxon>Agaricomycotina</taxon>
        <taxon>Agaricomycetes</taxon>
        <taxon>Thelephorales</taxon>
        <taxon>Thelephoraceae</taxon>
        <taxon>Thelephora</taxon>
    </lineage>
</organism>
<evidence type="ECO:0000313" key="3">
    <source>
        <dbReference type="Proteomes" id="UP000736335"/>
    </source>
</evidence>
<keyword evidence="1" id="KW-0732">Signal</keyword>
<dbReference type="EMBL" id="WIUZ02000004">
    <property type="protein sequence ID" value="KAF9788161.1"/>
    <property type="molecule type" value="Genomic_DNA"/>
</dbReference>
<dbReference type="AlphaFoldDB" id="A0A9P6HKP1"/>
<protein>
    <recommendedName>
        <fullName evidence="4">Ser-Thr-rich glycosyl-phosphatidyl-inositol-anchored membrane family-domain-containing protein</fullName>
    </recommendedName>
</protein>
<reference evidence="2" key="1">
    <citation type="journal article" date="2020" name="Nat. Commun.">
        <title>Large-scale genome sequencing of mycorrhizal fungi provides insights into the early evolution of symbiotic traits.</title>
        <authorList>
            <person name="Miyauchi S."/>
            <person name="Kiss E."/>
            <person name="Kuo A."/>
            <person name="Drula E."/>
            <person name="Kohler A."/>
            <person name="Sanchez-Garcia M."/>
            <person name="Morin E."/>
            <person name="Andreopoulos B."/>
            <person name="Barry K.W."/>
            <person name="Bonito G."/>
            <person name="Buee M."/>
            <person name="Carver A."/>
            <person name="Chen C."/>
            <person name="Cichocki N."/>
            <person name="Clum A."/>
            <person name="Culley D."/>
            <person name="Crous P.W."/>
            <person name="Fauchery L."/>
            <person name="Girlanda M."/>
            <person name="Hayes R.D."/>
            <person name="Keri Z."/>
            <person name="LaButti K."/>
            <person name="Lipzen A."/>
            <person name="Lombard V."/>
            <person name="Magnuson J."/>
            <person name="Maillard F."/>
            <person name="Murat C."/>
            <person name="Nolan M."/>
            <person name="Ohm R.A."/>
            <person name="Pangilinan J."/>
            <person name="Pereira M.F."/>
            <person name="Perotto S."/>
            <person name="Peter M."/>
            <person name="Pfister S."/>
            <person name="Riley R."/>
            <person name="Sitrit Y."/>
            <person name="Stielow J.B."/>
            <person name="Szollosi G."/>
            <person name="Zifcakova L."/>
            <person name="Stursova M."/>
            <person name="Spatafora J.W."/>
            <person name="Tedersoo L."/>
            <person name="Vaario L.M."/>
            <person name="Yamada A."/>
            <person name="Yan M."/>
            <person name="Wang P."/>
            <person name="Xu J."/>
            <person name="Bruns T."/>
            <person name="Baldrian P."/>
            <person name="Vilgalys R."/>
            <person name="Dunand C."/>
            <person name="Henrissat B."/>
            <person name="Grigoriev I.V."/>
            <person name="Hibbett D."/>
            <person name="Nagy L.G."/>
            <person name="Martin F.M."/>
        </authorList>
    </citation>
    <scope>NUCLEOTIDE SEQUENCE</scope>
    <source>
        <strain evidence="2">UH-Tt-Lm1</strain>
    </source>
</reference>
<evidence type="ECO:0000313" key="2">
    <source>
        <dbReference type="EMBL" id="KAF9788161.1"/>
    </source>
</evidence>
<evidence type="ECO:0008006" key="4">
    <source>
        <dbReference type="Google" id="ProtNLM"/>
    </source>
</evidence>
<evidence type="ECO:0000256" key="1">
    <source>
        <dbReference type="SAM" id="SignalP"/>
    </source>
</evidence>
<feature type="chain" id="PRO_5040221710" description="Ser-Thr-rich glycosyl-phosphatidyl-inositol-anchored membrane family-domain-containing protein" evidence="1">
    <location>
        <begin position="22"/>
        <end position="128"/>
    </location>
</feature>
<name>A0A9P6HKP1_9AGAM</name>
<reference evidence="2" key="2">
    <citation type="submission" date="2020-11" db="EMBL/GenBank/DDBJ databases">
        <authorList>
            <consortium name="DOE Joint Genome Institute"/>
            <person name="Kuo A."/>
            <person name="Miyauchi S."/>
            <person name="Kiss E."/>
            <person name="Drula E."/>
            <person name="Kohler A."/>
            <person name="Sanchez-Garcia M."/>
            <person name="Andreopoulos B."/>
            <person name="Barry K.W."/>
            <person name="Bonito G."/>
            <person name="Buee M."/>
            <person name="Carver A."/>
            <person name="Chen C."/>
            <person name="Cichocki N."/>
            <person name="Clum A."/>
            <person name="Culley D."/>
            <person name="Crous P.W."/>
            <person name="Fauchery L."/>
            <person name="Girlanda M."/>
            <person name="Hayes R."/>
            <person name="Keri Z."/>
            <person name="Labutti K."/>
            <person name="Lipzen A."/>
            <person name="Lombard V."/>
            <person name="Magnuson J."/>
            <person name="Maillard F."/>
            <person name="Morin E."/>
            <person name="Murat C."/>
            <person name="Nolan M."/>
            <person name="Ohm R."/>
            <person name="Pangilinan J."/>
            <person name="Pereira M."/>
            <person name="Perotto S."/>
            <person name="Peter M."/>
            <person name="Riley R."/>
            <person name="Sitrit Y."/>
            <person name="Stielow B."/>
            <person name="Szollosi G."/>
            <person name="Zifcakova L."/>
            <person name="Stursova M."/>
            <person name="Spatafora J.W."/>
            <person name="Tedersoo L."/>
            <person name="Vaario L.-M."/>
            <person name="Yamada A."/>
            <person name="Yan M."/>
            <person name="Wang P."/>
            <person name="Xu J."/>
            <person name="Bruns T."/>
            <person name="Baldrian P."/>
            <person name="Vilgalys R."/>
            <person name="Henrissat B."/>
            <person name="Grigoriev I.V."/>
            <person name="Hibbett D."/>
            <person name="Nagy L.G."/>
            <person name="Martin F.M."/>
        </authorList>
    </citation>
    <scope>NUCLEOTIDE SEQUENCE</scope>
    <source>
        <strain evidence="2">UH-Tt-Lm1</strain>
    </source>
</reference>
<dbReference type="Proteomes" id="UP000736335">
    <property type="component" value="Unassembled WGS sequence"/>
</dbReference>
<proteinExistence type="predicted"/>
<accession>A0A9P6HKP1</accession>
<dbReference type="OrthoDB" id="2317741at2759"/>
<comment type="caution">
    <text evidence="2">The sequence shown here is derived from an EMBL/GenBank/DDBJ whole genome shotgun (WGS) entry which is preliminary data.</text>
</comment>
<keyword evidence="3" id="KW-1185">Reference proteome</keyword>
<sequence>MKFTALLAGLVSALLVGASDATTQDVWAPPITYPTAGVVLNYAQTYNFTWDASNPPAQITNQVAAIYLRQNGRTLPIILAGGVPITQGYVLVTIPWVDSGSYQAVFFGDSGNFSPQFSIASPSPFTLN</sequence>
<feature type="signal peptide" evidence="1">
    <location>
        <begin position="1"/>
        <end position="21"/>
    </location>
</feature>
<gene>
    <name evidence="2" type="ORF">BJ322DRAFT_1106174</name>
</gene>